<dbReference type="SUPFAM" id="SSF46785">
    <property type="entry name" value="Winged helix' DNA-binding domain"/>
    <property type="match status" value="1"/>
</dbReference>
<evidence type="ECO:0000313" key="4">
    <source>
        <dbReference type="Proteomes" id="UP000051048"/>
    </source>
</evidence>
<evidence type="ECO:0000259" key="1">
    <source>
        <dbReference type="Pfam" id="PF03551"/>
    </source>
</evidence>
<organism evidence="3 4">
    <name type="scientific">Ligilactobacillus equi DSM 15833 = JCM 10991</name>
    <dbReference type="NCBI Taxonomy" id="1423740"/>
    <lineage>
        <taxon>Bacteria</taxon>
        <taxon>Bacillati</taxon>
        <taxon>Bacillota</taxon>
        <taxon>Bacilli</taxon>
        <taxon>Lactobacillales</taxon>
        <taxon>Lactobacillaceae</taxon>
        <taxon>Ligilactobacillus</taxon>
    </lineage>
</organism>
<feature type="domain" description="Transcription regulator PadR N-terminal" evidence="1">
    <location>
        <begin position="18"/>
        <end position="90"/>
    </location>
</feature>
<dbReference type="STRING" id="1423740.FC36_GL001441"/>
<dbReference type="PATRIC" id="fig|1423740.3.peg.1557"/>
<dbReference type="AlphaFoldDB" id="A0A0R1TL26"/>
<dbReference type="InterPro" id="IPR036390">
    <property type="entry name" value="WH_DNA-bd_sf"/>
</dbReference>
<dbReference type="PANTHER" id="PTHR43252">
    <property type="entry name" value="TRANSCRIPTIONAL REGULATOR YQJI"/>
    <property type="match status" value="1"/>
</dbReference>
<evidence type="ECO:0000313" key="3">
    <source>
        <dbReference type="EMBL" id="KRL81705.1"/>
    </source>
</evidence>
<dbReference type="InterPro" id="IPR005149">
    <property type="entry name" value="Tscrpt_reg_PadR_N"/>
</dbReference>
<dbReference type="InterPro" id="IPR018309">
    <property type="entry name" value="Tscrpt_reg_PadR_C"/>
</dbReference>
<reference evidence="3 4" key="1">
    <citation type="journal article" date="2015" name="Genome Announc.">
        <title>Expanding the biotechnology potential of lactobacilli through comparative genomics of 213 strains and associated genera.</title>
        <authorList>
            <person name="Sun Z."/>
            <person name="Harris H.M."/>
            <person name="McCann A."/>
            <person name="Guo C."/>
            <person name="Argimon S."/>
            <person name="Zhang W."/>
            <person name="Yang X."/>
            <person name="Jeffery I.B."/>
            <person name="Cooney J.C."/>
            <person name="Kagawa T.F."/>
            <person name="Liu W."/>
            <person name="Song Y."/>
            <person name="Salvetti E."/>
            <person name="Wrobel A."/>
            <person name="Rasinkangas P."/>
            <person name="Parkhill J."/>
            <person name="Rea M.C."/>
            <person name="O'Sullivan O."/>
            <person name="Ritari J."/>
            <person name="Douillard F.P."/>
            <person name="Paul Ross R."/>
            <person name="Yang R."/>
            <person name="Briner A.E."/>
            <person name="Felis G.E."/>
            <person name="de Vos W.M."/>
            <person name="Barrangou R."/>
            <person name="Klaenhammer T.R."/>
            <person name="Caufield P.W."/>
            <person name="Cui Y."/>
            <person name="Zhang H."/>
            <person name="O'Toole P.W."/>
        </authorList>
    </citation>
    <scope>NUCLEOTIDE SEQUENCE [LARGE SCALE GENOMIC DNA]</scope>
    <source>
        <strain evidence="3 4">DSM 15833</strain>
    </source>
</reference>
<feature type="domain" description="Transcription regulator PadR C-terminal" evidence="2">
    <location>
        <begin position="105"/>
        <end position="181"/>
    </location>
</feature>
<gene>
    <name evidence="3" type="ORF">FC36_GL001441</name>
</gene>
<dbReference type="Gene3D" id="1.10.10.10">
    <property type="entry name" value="Winged helix-like DNA-binding domain superfamily/Winged helix DNA-binding domain"/>
    <property type="match status" value="1"/>
</dbReference>
<dbReference type="Pfam" id="PF10400">
    <property type="entry name" value="Vir_act_alpha_C"/>
    <property type="match status" value="1"/>
</dbReference>
<dbReference type="EMBL" id="AZFH01000032">
    <property type="protein sequence ID" value="KRL81705.1"/>
    <property type="molecule type" value="Genomic_DNA"/>
</dbReference>
<dbReference type="PANTHER" id="PTHR43252:SF2">
    <property type="entry name" value="TRANSCRIPTION REGULATOR, PADR-LIKE FAMILY"/>
    <property type="match status" value="1"/>
</dbReference>
<comment type="caution">
    <text evidence="3">The sequence shown here is derived from an EMBL/GenBank/DDBJ whole genome shotgun (WGS) entry which is preliminary data.</text>
</comment>
<sequence>MKVGIFIMPKKRTLPYIILGILAQKDEQTGRQITLQFQNEIGEFWKAAHSQIYPELKKMVADDWIEKQTHAGNDKEIYYRLTPKGQAELSAWITQPIDELPVSQDIFSLKLFFIQEATDPRIKTMIAEERALLKKQLAHLKEREHLLFDGHVNQGSYGHYLILKRAIARLKSQLVWLDTVEN</sequence>
<dbReference type="Gene3D" id="6.10.140.190">
    <property type="match status" value="1"/>
</dbReference>
<dbReference type="Pfam" id="PF03551">
    <property type="entry name" value="PadR"/>
    <property type="match status" value="1"/>
</dbReference>
<dbReference type="Proteomes" id="UP000051048">
    <property type="component" value="Unassembled WGS sequence"/>
</dbReference>
<accession>A0A0R1TL26</accession>
<dbReference type="InterPro" id="IPR036388">
    <property type="entry name" value="WH-like_DNA-bd_sf"/>
</dbReference>
<protein>
    <submittedName>
        <fullName evidence="3">Transcriptional regulator</fullName>
    </submittedName>
</protein>
<proteinExistence type="predicted"/>
<name>A0A0R1TL26_9LACO</name>
<evidence type="ECO:0000259" key="2">
    <source>
        <dbReference type="Pfam" id="PF10400"/>
    </source>
</evidence>